<evidence type="ECO:0000313" key="2">
    <source>
        <dbReference type="Proteomes" id="UP000863257"/>
    </source>
</evidence>
<protein>
    <submittedName>
        <fullName evidence="1">Uncharacterized protein</fullName>
    </submittedName>
</protein>
<comment type="caution">
    <text evidence="1">The sequence shown here is derived from an EMBL/GenBank/DDBJ whole genome shotgun (WGS) entry which is preliminary data.</text>
</comment>
<name>A0A8H9TFI9_VIBVL</name>
<organism evidence="1 2">
    <name type="scientific">Vibrio vulnificus</name>
    <dbReference type="NCBI Taxonomy" id="672"/>
    <lineage>
        <taxon>Bacteria</taxon>
        <taxon>Pseudomonadati</taxon>
        <taxon>Pseudomonadota</taxon>
        <taxon>Gammaproteobacteria</taxon>
        <taxon>Vibrionales</taxon>
        <taxon>Vibrionaceae</taxon>
        <taxon>Vibrio</taxon>
    </lineage>
</organism>
<dbReference type="AlphaFoldDB" id="A0A8H9TFI9"/>
<reference evidence="1" key="1">
    <citation type="journal article" date="2018" name="Genome Biol.">
        <title>SKESA: strategic k-mer extension for scrupulous assemblies.</title>
        <authorList>
            <person name="Souvorov A."/>
            <person name="Agarwala R."/>
            <person name="Lipman D.J."/>
        </authorList>
    </citation>
    <scope>NUCLEOTIDE SEQUENCE</scope>
    <source>
        <strain evidence="1">BCW_3452</strain>
    </source>
</reference>
<sequence>MPESLKTAVKSPPELDTDRQPSKFVDLPEVYSERVKSAIYLVIKKYEIEDGWEIAQYSALVDTMLAELKNGIISLSNGYALDVHLPPLKHNVDLDDMFVFSHLPQWVIAAQRRAVWIHVVRMGELSEEQIEIVEELCEEVSFAIQIGLGIQAKQQVENSSN</sequence>
<dbReference type="EMBL" id="DACRBY010000017">
    <property type="protein sequence ID" value="HAS8540967.1"/>
    <property type="molecule type" value="Genomic_DNA"/>
</dbReference>
<accession>A0A8H9TFI9</accession>
<dbReference type="Proteomes" id="UP000863257">
    <property type="component" value="Unassembled WGS sequence"/>
</dbReference>
<proteinExistence type="predicted"/>
<evidence type="ECO:0000313" key="1">
    <source>
        <dbReference type="EMBL" id="HAS8540967.1"/>
    </source>
</evidence>
<reference evidence="1" key="2">
    <citation type="submission" date="2019-01" db="EMBL/GenBank/DDBJ databases">
        <authorList>
            <consortium name="NCBI Pathogen Detection Project"/>
        </authorList>
    </citation>
    <scope>NUCLEOTIDE SEQUENCE</scope>
    <source>
        <strain evidence="1">BCW_3452</strain>
    </source>
</reference>
<gene>
    <name evidence="1" type="ORF">I7730_14345</name>
</gene>